<dbReference type="Proteomes" id="UP000237347">
    <property type="component" value="Unassembled WGS sequence"/>
</dbReference>
<dbReference type="Pfam" id="PF01725">
    <property type="entry name" value="Ham1p_like"/>
    <property type="match status" value="1"/>
</dbReference>
<dbReference type="GO" id="GO:0009143">
    <property type="term" value="P:nucleoside triphosphate catabolic process"/>
    <property type="evidence" value="ECO:0007669"/>
    <property type="project" value="InterPro"/>
</dbReference>
<reference evidence="3 4" key="1">
    <citation type="journal article" date="2018" name="Sci. Data">
        <title>The draft genome sequence of cork oak.</title>
        <authorList>
            <person name="Ramos A.M."/>
            <person name="Usie A."/>
            <person name="Barbosa P."/>
            <person name="Barros P.M."/>
            <person name="Capote T."/>
            <person name="Chaves I."/>
            <person name="Simoes F."/>
            <person name="Abreu I."/>
            <person name="Carrasquinho I."/>
            <person name="Faro C."/>
            <person name="Guimaraes J.B."/>
            <person name="Mendonca D."/>
            <person name="Nobrega F."/>
            <person name="Rodrigues L."/>
            <person name="Saibo N.J.M."/>
            <person name="Varela M.C."/>
            <person name="Egas C."/>
            <person name="Matos J."/>
            <person name="Miguel C.M."/>
            <person name="Oliveira M.M."/>
            <person name="Ricardo C.P."/>
            <person name="Goncalves S."/>
        </authorList>
    </citation>
    <scope>NUCLEOTIDE SEQUENCE [LARGE SCALE GENOMIC DNA]</scope>
    <source>
        <strain evidence="4">cv. HL8</strain>
    </source>
</reference>
<dbReference type="GO" id="GO:0005737">
    <property type="term" value="C:cytoplasm"/>
    <property type="evidence" value="ECO:0007669"/>
    <property type="project" value="TreeGrafter"/>
</dbReference>
<accession>A0AAW0KQ66</accession>
<keyword evidence="4" id="KW-1185">Reference proteome</keyword>
<protein>
    <submittedName>
        <fullName evidence="3">Inosine triphosphate pyrophosphatase</fullName>
    </submittedName>
</protein>
<proteinExistence type="inferred from homology"/>
<evidence type="ECO:0000313" key="4">
    <source>
        <dbReference type="Proteomes" id="UP000237347"/>
    </source>
</evidence>
<keyword evidence="2" id="KW-0378">Hydrolase</keyword>
<dbReference type="InterPro" id="IPR029001">
    <property type="entry name" value="ITPase-like_fam"/>
</dbReference>
<dbReference type="Gene3D" id="3.90.950.10">
    <property type="match status" value="1"/>
</dbReference>
<dbReference type="PANTHER" id="PTHR11067">
    <property type="entry name" value="INOSINE TRIPHOSPHATE PYROPHOSPHATASE/HAM1 PROTEIN"/>
    <property type="match status" value="1"/>
</dbReference>
<dbReference type="InterPro" id="IPR002637">
    <property type="entry name" value="RdgB/HAM1"/>
</dbReference>
<dbReference type="EMBL" id="PKMF04000260">
    <property type="protein sequence ID" value="KAK7840521.1"/>
    <property type="molecule type" value="Genomic_DNA"/>
</dbReference>
<dbReference type="AlphaFoldDB" id="A0AAW0KQ66"/>
<dbReference type="PANTHER" id="PTHR11067:SF9">
    <property type="entry name" value="INOSINE TRIPHOSPHATE PYROPHOSPHATASE"/>
    <property type="match status" value="1"/>
</dbReference>
<dbReference type="CDD" id="cd00515">
    <property type="entry name" value="HAM1"/>
    <property type="match status" value="1"/>
</dbReference>
<comment type="caution">
    <text evidence="3">The sequence shown here is derived from an EMBL/GenBank/DDBJ whole genome shotgun (WGS) entry which is preliminary data.</text>
</comment>
<dbReference type="GO" id="GO:0047429">
    <property type="term" value="F:nucleoside triphosphate diphosphatase activity"/>
    <property type="evidence" value="ECO:0007669"/>
    <property type="project" value="InterPro"/>
</dbReference>
<comment type="similarity">
    <text evidence="1">Belongs to the HAM1 NTPase family.</text>
</comment>
<evidence type="ECO:0000256" key="1">
    <source>
        <dbReference type="ARBA" id="ARBA00008023"/>
    </source>
</evidence>
<organism evidence="3 4">
    <name type="scientific">Quercus suber</name>
    <name type="common">Cork oak</name>
    <dbReference type="NCBI Taxonomy" id="58331"/>
    <lineage>
        <taxon>Eukaryota</taxon>
        <taxon>Viridiplantae</taxon>
        <taxon>Streptophyta</taxon>
        <taxon>Embryophyta</taxon>
        <taxon>Tracheophyta</taxon>
        <taxon>Spermatophyta</taxon>
        <taxon>Magnoliopsida</taxon>
        <taxon>eudicotyledons</taxon>
        <taxon>Gunneridae</taxon>
        <taxon>Pentapetalae</taxon>
        <taxon>rosids</taxon>
        <taxon>fabids</taxon>
        <taxon>Fagales</taxon>
        <taxon>Fagaceae</taxon>
        <taxon>Quercus</taxon>
    </lineage>
</organism>
<sequence>MLAPNPVASHPDTEGDIVASALPLPSGVTGELESPILIYPLPSRVTGEMESPILNKGSQWENQNRFSPLFELGNEMGTDQINEEEEGVISSSGEGPGCSPSAAMKPKVGLDLPFLVTEVGCVDITPLALWDPYYVSDLVTLEEDLVGSSMEEELEPSEWCMCTPTNTRRLNVRTLGIFNQALLGKWLRRSREEMIKWFLQKIGHEGLNNLLMAYEDKSGYALCAFSFALGPNAEPITFLGRTPFHLDNLPRHLTRGPNDFGWDPIFQPDGYEQTYAEMPKEEKNNISHRSKALALVKSHFTEVGYTFQIDPSV</sequence>
<evidence type="ECO:0000313" key="3">
    <source>
        <dbReference type="EMBL" id="KAK7840521.1"/>
    </source>
</evidence>
<name>A0AAW0KQ66_QUESU</name>
<dbReference type="SUPFAM" id="SSF52972">
    <property type="entry name" value="ITPase-like"/>
    <property type="match status" value="1"/>
</dbReference>
<evidence type="ECO:0000256" key="2">
    <source>
        <dbReference type="ARBA" id="ARBA00022801"/>
    </source>
</evidence>
<gene>
    <name evidence="3" type="ORF">CFP56_016612</name>
</gene>